<feature type="transmembrane region" description="Helical" evidence="1">
    <location>
        <begin position="57"/>
        <end position="73"/>
    </location>
</feature>
<evidence type="ECO:0000313" key="2">
    <source>
        <dbReference type="EMBL" id="BBC61570.1"/>
    </source>
</evidence>
<evidence type="ECO:0000313" key="3">
    <source>
        <dbReference type="Proteomes" id="UP000269226"/>
    </source>
</evidence>
<dbReference type="GeneID" id="57044002"/>
<reference evidence="2 3" key="1">
    <citation type="submission" date="2018-01" db="EMBL/GenBank/DDBJ databases">
        <title>Whole genome sequence of Melissococcus plutonius DAT561.</title>
        <authorList>
            <person name="Okumura K."/>
            <person name="Takamatsu D."/>
            <person name="Okura M."/>
        </authorList>
    </citation>
    <scope>NUCLEOTIDE SEQUENCE [LARGE SCALE GENOMIC DNA]</scope>
    <source>
        <strain evidence="2 3">DAT561</strain>
    </source>
</reference>
<feature type="transmembrane region" description="Helical" evidence="1">
    <location>
        <begin position="79"/>
        <end position="98"/>
    </location>
</feature>
<feature type="transmembrane region" description="Helical" evidence="1">
    <location>
        <begin position="32"/>
        <end position="50"/>
    </location>
</feature>
<dbReference type="EMBL" id="AP018492">
    <property type="protein sequence ID" value="BBC61570.1"/>
    <property type="molecule type" value="Genomic_DNA"/>
</dbReference>
<dbReference type="AlphaFoldDB" id="A0A2Z5Y476"/>
<organism evidence="2 3">
    <name type="scientific">Melissococcus plutonius</name>
    <dbReference type="NCBI Taxonomy" id="33970"/>
    <lineage>
        <taxon>Bacteria</taxon>
        <taxon>Bacillati</taxon>
        <taxon>Bacillota</taxon>
        <taxon>Bacilli</taxon>
        <taxon>Lactobacillales</taxon>
        <taxon>Enterococcaceae</taxon>
        <taxon>Melissococcus</taxon>
    </lineage>
</organism>
<evidence type="ECO:0000256" key="1">
    <source>
        <dbReference type="SAM" id="Phobius"/>
    </source>
</evidence>
<name>A0A2Z5Y476_9ENTE</name>
<keyword evidence="1" id="KW-1133">Transmembrane helix</keyword>
<dbReference type="RefSeq" id="WP_041363303.1">
    <property type="nucleotide sequence ID" value="NZ_AP018492.1"/>
</dbReference>
<sequence length="102" mass="11770">MQNKKLFGISLIMLSWLVGLLGFNFDTEAHVVNSYCILSLISLLFYENIISHRWEPLRNLLYLPIFFSIWGLFTNGGIHIIPCIFLSLTIIIGFFVGIKLNY</sequence>
<protein>
    <submittedName>
        <fullName evidence="2">Uncharacterized protein</fullName>
    </submittedName>
</protein>
<keyword evidence="1" id="KW-0472">Membrane</keyword>
<dbReference type="Proteomes" id="UP000269226">
    <property type="component" value="Chromosome"/>
</dbReference>
<keyword evidence="1" id="KW-0812">Transmembrane</keyword>
<gene>
    <name evidence="2" type="ORF">DAT561_1473</name>
</gene>
<proteinExistence type="predicted"/>
<accession>A0A2Z5Y476</accession>